<dbReference type="AlphaFoldDB" id="A0A6C0KXK3"/>
<feature type="transmembrane region" description="Helical" evidence="2">
    <location>
        <begin position="6"/>
        <end position="26"/>
    </location>
</feature>
<accession>A0A6C0KXK3</accession>
<feature type="compositionally biased region" description="Basic and acidic residues" evidence="1">
    <location>
        <begin position="90"/>
        <end position="104"/>
    </location>
</feature>
<sequence length="195" mass="21510">MYQSVLLLAVVVVLVFLVFSIMRVAFKPTVTERVLPTLPVNESMYDVPYKETMQPPPATVEPREEPAYVAPVKQEEQPRPIPEVAGQTEEELKAPEPLQERISQKVDTPSPKDPYDKRDNEALFGSNLRHPESMIASARSPQFSSLESEVASGVAGRPAVEQLPFSAEMAQNGGEFMNGIFAFDSSDSGTTFSSY</sequence>
<evidence type="ECO:0000256" key="1">
    <source>
        <dbReference type="SAM" id="MobiDB-lite"/>
    </source>
</evidence>
<evidence type="ECO:0000313" key="3">
    <source>
        <dbReference type="EMBL" id="QHU21983.1"/>
    </source>
</evidence>
<feature type="region of interest" description="Disordered" evidence="1">
    <location>
        <begin position="53"/>
        <end position="117"/>
    </location>
</feature>
<evidence type="ECO:0000256" key="2">
    <source>
        <dbReference type="SAM" id="Phobius"/>
    </source>
</evidence>
<name>A0A6C0KXK3_9ZZZZ</name>
<keyword evidence="2" id="KW-0812">Transmembrane</keyword>
<protein>
    <submittedName>
        <fullName evidence="3">Uncharacterized protein</fullName>
    </submittedName>
</protein>
<organism evidence="3">
    <name type="scientific">viral metagenome</name>
    <dbReference type="NCBI Taxonomy" id="1070528"/>
    <lineage>
        <taxon>unclassified sequences</taxon>
        <taxon>metagenomes</taxon>
        <taxon>organismal metagenomes</taxon>
    </lineage>
</organism>
<proteinExistence type="predicted"/>
<reference evidence="3" key="1">
    <citation type="journal article" date="2020" name="Nature">
        <title>Giant virus diversity and host interactions through global metagenomics.</title>
        <authorList>
            <person name="Schulz F."/>
            <person name="Roux S."/>
            <person name="Paez-Espino D."/>
            <person name="Jungbluth S."/>
            <person name="Walsh D.A."/>
            <person name="Denef V.J."/>
            <person name="McMahon K.D."/>
            <person name="Konstantinidis K.T."/>
            <person name="Eloe-Fadrosh E.A."/>
            <person name="Kyrpides N.C."/>
            <person name="Woyke T."/>
        </authorList>
    </citation>
    <scope>NUCLEOTIDE SEQUENCE</scope>
    <source>
        <strain evidence="3">GVMAG-S-3300013286-35</strain>
    </source>
</reference>
<keyword evidence="2" id="KW-0472">Membrane</keyword>
<keyword evidence="2" id="KW-1133">Transmembrane helix</keyword>
<dbReference type="EMBL" id="MN740994">
    <property type="protein sequence ID" value="QHU21983.1"/>
    <property type="molecule type" value="Genomic_DNA"/>
</dbReference>